<dbReference type="KEGG" id="cwo:Cwoe_5869"/>
<organism evidence="2 3">
    <name type="scientific">Conexibacter woesei (strain DSM 14684 / CCUG 47730 / CIP 108061 / JCM 11494 / NBRC 100937 / ID131577)</name>
    <dbReference type="NCBI Taxonomy" id="469383"/>
    <lineage>
        <taxon>Bacteria</taxon>
        <taxon>Bacillati</taxon>
        <taxon>Actinomycetota</taxon>
        <taxon>Thermoleophilia</taxon>
        <taxon>Solirubrobacterales</taxon>
        <taxon>Conexibacteraceae</taxon>
        <taxon>Conexibacter</taxon>
    </lineage>
</organism>
<dbReference type="eggNOG" id="COG3662">
    <property type="taxonomic scope" value="Bacteria"/>
</dbReference>
<keyword evidence="3" id="KW-1185">Reference proteome</keyword>
<dbReference type="InterPro" id="IPR018713">
    <property type="entry name" value="MPAB/Lcp_cat_dom"/>
</dbReference>
<proteinExistence type="predicted"/>
<feature type="domain" description="ER-bound oxygenase mpaB/mpaB'/Rubber oxygenase catalytic" evidence="1">
    <location>
        <begin position="14"/>
        <end position="245"/>
    </location>
</feature>
<evidence type="ECO:0000313" key="3">
    <source>
        <dbReference type="Proteomes" id="UP000008229"/>
    </source>
</evidence>
<reference evidence="2 3" key="1">
    <citation type="journal article" date="2010" name="Stand. Genomic Sci.">
        <title>Complete genome sequence of Conexibacter woesei type strain (ID131577).</title>
        <authorList>
            <person name="Pukall R."/>
            <person name="Lapidus A."/>
            <person name="Glavina Del Rio T."/>
            <person name="Copeland A."/>
            <person name="Tice H."/>
            <person name="Cheng J.-F."/>
            <person name="Lucas S."/>
            <person name="Chen F."/>
            <person name="Nolan M."/>
            <person name="Bruce D."/>
            <person name="Goodwin L."/>
            <person name="Pitluck S."/>
            <person name="Mavromatis K."/>
            <person name="Ivanova N."/>
            <person name="Ovchinnikova G."/>
            <person name="Pati A."/>
            <person name="Chen A."/>
            <person name="Palaniappan K."/>
            <person name="Land M."/>
            <person name="Hauser L."/>
            <person name="Chang Y.-J."/>
            <person name="Jeffries C.D."/>
            <person name="Chain P."/>
            <person name="Meincke L."/>
            <person name="Sims D."/>
            <person name="Brettin T."/>
            <person name="Detter J.C."/>
            <person name="Rohde M."/>
            <person name="Goeker M."/>
            <person name="Bristow J."/>
            <person name="Eisen J.A."/>
            <person name="Markowitz V."/>
            <person name="Kyrpides N.C."/>
            <person name="Klenk H.-P."/>
            <person name="Hugenholtz P."/>
        </authorList>
    </citation>
    <scope>NUCLEOTIDE SEQUENCE [LARGE SCALE GENOMIC DNA]</scope>
    <source>
        <strain evidence="3">DSM 14684 / CIP 108061 / JCM 11494 / NBRC 100937 / ID131577</strain>
    </source>
</reference>
<gene>
    <name evidence="2" type="ordered locus">Cwoe_5869</name>
</gene>
<dbReference type="STRING" id="469383.Cwoe_5869"/>
<dbReference type="PANTHER" id="PTHR36151">
    <property type="entry name" value="BLR2777 PROTEIN"/>
    <property type="match status" value="1"/>
</dbReference>
<reference evidence="3" key="2">
    <citation type="submission" date="2010-01" db="EMBL/GenBank/DDBJ databases">
        <title>The complete genome of Conexibacter woesei DSM 14684.</title>
        <authorList>
            <consortium name="US DOE Joint Genome Institute (JGI-PGF)"/>
            <person name="Lucas S."/>
            <person name="Copeland A."/>
            <person name="Lapidus A."/>
            <person name="Glavina del Rio T."/>
            <person name="Dalin E."/>
            <person name="Tice H."/>
            <person name="Bruce D."/>
            <person name="Goodwin L."/>
            <person name="Pitluck S."/>
            <person name="Kyrpides N."/>
            <person name="Mavromatis K."/>
            <person name="Ivanova N."/>
            <person name="Mikhailova N."/>
            <person name="Chertkov O."/>
            <person name="Brettin T."/>
            <person name="Detter J.C."/>
            <person name="Han C."/>
            <person name="Larimer F."/>
            <person name="Land M."/>
            <person name="Hauser L."/>
            <person name="Markowitz V."/>
            <person name="Cheng J.-F."/>
            <person name="Hugenholtz P."/>
            <person name="Woyke T."/>
            <person name="Wu D."/>
            <person name="Pukall R."/>
            <person name="Steenblock K."/>
            <person name="Schneider S."/>
            <person name="Klenk H.-P."/>
            <person name="Eisen J.A."/>
        </authorList>
    </citation>
    <scope>NUCLEOTIDE SEQUENCE [LARGE SCALE GENOMIC DNA]</scope>
    <source>
        <strain evidence="3">DSM 14684 / CIP 108061 / JCM 11494 / NBRC 100937 / ID131577</strain>
    </source>
</reference>
<dbReference type="AlphaFoldDB" id="D3F2Y8"/>
<dbReference type="EMBL" id="CP001854">
    <property type="protein sequence ID" value="ADB54269.1"/>
    <property type="molecule type" value="Genomic_DNA"/>
</dbReference>
<dbReference type="HOGENOM" id="CLU_059206_3_1_11"/>
<evidence type="ECO:0000259" key="1">
    <source>
        <dbReference type="Pfam" id="PF09995"/>
    </source>
</evidence>
<accession>D3F2Y8</accession>
<dbReference type="RefSeq" id="WP_012937320.1">
    <property type="nucleotide sequence ID" value="NC_013739.1"/>
</dbReference>
<protein>
    <recommendedName>
        <fullName evidence="1">ER-bound oxygenase mpaB/mpaB'/Rubber oxygenase catalytic domain-containing protein</fullName>
    </recommendedName>
</protein>
<dbReference type="OrthoDB" id="3422701at2"/>
<dbReference type="Proteomes" id="UP000008229">
    <property type="component" value="Chromosome"/>
</dbReference>
<dbReference type="GO" id="GO:0016491">
    <property type="term" value="F:oxidoreductase activity"/>
    <property type="evidence" value="ECO:0007669"/>
    <property type="project" value="InterPro"/>
</dbReference>
<dbReference type="PANTHER" id="PTHR36151:SF3">
    <property type="entry name" value="ER-BOUND OXYGENASE MPAB_MPAB'_RUBBER OXYGENASE CATALYTIC DOMAIN-CONTAINING PROTEIN"/>
    <property type="match status" value="1"/>
</dbReference>
<name>D3F2Y8_CONWI</name>
<dbReference type="Pfam" id="PF09995">
    <property type="entry name" value="MPAB_Lcp_cat"/>
    <property type="match status" value="1"/>
</dbReference>
<sequence>MTAPGVFDDDAMIRRVHREQVVALAGPRALLMQAAHPVAFAGFFAHTGAMDEPYERLHRTAEAVDLVVFGPRAEAERVTAIVRGVHAGIRGKLTEPAGRFPAGTPYAAGDPALLLWILATLVDSGLVVYQRYVRALTRDERDAYWRDYREFGRLFGLRDRDMPQTIEEFDQYMRAMLAGGDLHVGEHAREVAVEIVMRPPVPLRTRPLLELANFVTVGLLPRQIRRQYGFSWDPARGLALRGGAEYAKRVLVPLLPHRFRYVRRASPAAARA</sequence>
<evidence type="ECO:0000313" key="2">
    <source>
        <dbReference type="EMBL" id="ADB54269.1"/>
    </source>
</evidence>